<organism evidence="1 2">
    <name type="scientific">Akanthomyces muscarius</name>
    <name type="common">Entomopathogenic fungus</name>
    <name type="synonym">Lecanicillium muscarium</name>
    <dbReference type="NCBI Taxonomy" id="2231603"/>
    <lineage>
        <taxon>Eukaryota</taxon>
        <taxon>Fungi</taxon>
        <taxon>Dikarya</taxon>
        <taxon>Ascomycota</taxon>
        <taxon>Pezizomycotina</taxon>
        <taxon>Sordariomycetes</taxon>
        <taxon>Hypocreomycetidae</taxon>
        <taxon>Hypocreales</taxon>
        <taxon>Cordycipitaceae</taxon>
        <taxon>Akanthomyces</taxon>
    </lineage>
</organism>
<proteinExistence type="predicted"/>
<dbReference type="RefSeq" id="XP_056059829.1">
    <property type="nucleotide sequence ID" value="XM_056204475.1"/>
</dbReference>
<accession>A0A9W8QR22</accession>
<name>A0A9W8QR22_AKAMU</name>
<dbReference type="KEGG" id="amus:LMH87_006567"/>
<evidence type="ECO:0000313" key="2">
    <source>
        <dbReference type="Proteomes" id="UP001144673"/>
    </source>
</evidence>
<protein>
    <submittedName>
        <fullName evidence="1">Uncharacterized protein</fullName>
    </submittedName>
</protein>
<reference evidence="1" key="1">
    <citation type="journal article" date="2023" name="Access Microbiol">
        <title>De-novo genome assembly for Akanthomyces muscarius, a biocontrol agent of insect agricultural pests.</title>
        <authorList>
            <person name="Erdos Z."/>
            <person name="Studholme D.J."/>
            <person name="Raymond B."/>
            <person name="Sharma M."/>
        </authorList>
    </citation>
    <scope>NUCLEOTIDE SEQUENCE</scope>
    <source>
        <strain evidence="1">Ve6</strain>
    </source>
</reference>
<evidence type="ECO:0000313" key="1">
    <source>
        <dbReference type="EMBL" id="KAJ4164914.1"/>
    </source>
</evidence>
<comment type="caution">
    <text evidence="1">The sequence shown here is derived from an EMBL/GenBank/DDBJ whole genome shotgun (WGS) entry which is preliminary data.</text>
</comment>
<sequence>MRAETGPGQAPWSHMIDIIFDASSGRRVDPRAKHGRWKKKVHTGARPLVWRTKITVMPVETTIISATTAAFSSAEALVYSQS</sequence>
<dbReference type="GeneID" id="80893726"/>
<keyword evidence="2" id="KW-1185">Reference proteome</keyword>
<dbReference type="EMBL" id="JAJHUN010000001">
    <property type="protein sequence ID" value="KAJ4164914.1"/>
    <property type="molecule type" value="Genomic_DNA"/>
</dbReference>
<dbReference type="AlphaFoldDB" id="A0A9W8QR22"/>
<gene>
    <name evidence="1" type="ORF">LMH87_006567</name>
</gene>
<dbReference type="Proteomes" id="UP001144673">
    <property type="component" value="Chromosome 1"/>
</dbReference>